<dbReference type="Pfam" id="PF18718">
    <property type="entry name" value="CxC5"/>
    <property type="match status" value="1"/>
</dbReference>
<proteinExistence type="predicted"/>
<feature type="region of interest" description="Disordered" evidence="1">
    <location>
        <begin position="528"/>
        <end position="592"/>
    </location>
</feature>
<name>A0A9P5TMY4_GYMJU</name>
<feature type="compositionally biased region" description="Acidic residues" evidence="1">
    <location>
        <begin position="1199"/>
        <end position="1222"/>
    </location>
</feature>
<feature type="compositionally biased region" description="Low complexity" evidence="1">
    <location>
        <begin position="200"/>
        <end position="212"/>
    </location>
</feature>
<comment type="caution">
    <text evidence="4">The sequence shown here is derived from an EMBL/GenBank/DDBJ whole genome shotgun (WGS) entry which is preliminary data.</text>
</comment>
<protein>
    <submittedName>
        <fullName evidence="4">Uncharacterized protein</fullName>
    </submittedName>
</protein>
<feature type="compositionally biased region" description="Basic and acidic residues" evidence="1">
    <location>
        <begin position="150"/>
        <end position="160"/>
    </location>
</feature>
<feature type="region of interest" description="Disordered" evidence="1">
    <location>
        <begin position="1"/>
        <end position="114"/>
    </location>
</feature>
<reference evidence="4" key="1">
    <citation type="submission" date="2020-11" db="EMBL/GenBank/DDBJ databases">
        <authorList>
            <consortium name="DOE Joint Genome Institute"/>
            <person name="Ahrendt S."/>
            <person name="Riley R."/>
            <person name="Andreopoulos W."/>
            <person name="LaButti K."/>
            <person name="Pangilinan J."/>
            <person name="Ruiz-duenas F.J."/>
            <person name="Barrasa J.M."/>
            <person name="Sanchez-Garcia M."/>
            <person name="Camarero S."/>
            <person name="Miyauchi S."/>
            <person name="Serrano A."/>
            <person name="Linde D."/>
            <person name="Babiker R."/>
            <person name="Drula E."/>
            <person name="Ayuso-Fernandez I."/>
            <person name="Pacheco R."/>
            <person name="Padilla G."/>
            <person name="Ferreira P."/>
            <person name="Barriuso J."/>
            <person name="Kellner H."/>
            <person name="Castanera R."/>
            <person name="Alfaro M."/>
            <person name="Ramirez L."/>
            <person name="Pisabarro A.G."/>
            <person name="Kuo A."/>
            <person name="Tritt A."/>
            <person name="Lipzen A."/>
            <person name="He G."/>
            <person name="Yan M."/>
            <person name="Ng V."/>
            <person name="Cullen D."/>
            <person name="Martin F."/>
            <person name="Rosso M.-N."/>
            <person name="Henrissat B."/>
            <person name="Hibbett D."/>
            <person name="Martinez A.T."/>
            <person name="Grigoriev I.V."/>
        </authorList>
    </citation>
    <scope>NUCLEOTIDE SEQUENCE</scope>
    <source>
        <strain evidence="4">AH 44721</strain>
    </source>
</reference>
<keyword evidence="5" id="KW-1185">Reference proteome</keyword>
<feature type="domain" description="CxC6 like cysteine cluster associated with KDZ" evidence="3">
    <location>
        <begin position="928"/>
        <end position="975"/>
    </location>
</feature>
<feature type="region of interest" description="Disordered" evidence="1">
    <location>
        <begin position="148"/>
        <end position="212"/>
    </location>
</feature>
<dbReference type="InterPro" id="IPR040898">
    <property type="entry name" value="CxC6"/>
</dbReference>
<dbReference type="OrthoDB" id="2527272at2759"/>
<feature type="domain" description="CxC5 like cysteine cluster associated with KDZ" evidence="2">
    <location>
        <begin position="724"/>
        <end position="839"/>
    </location>
</feature>
<evidence type="ECO:0000259" key="3">
    <source>
        <dbReference type="Pfam" id="PF18721"/>
    </source>
</evidence>
<gene>
    <name evidence="4" type="ORF">CPB84DRAFT_1815662</name>
</gene>
<evidence type="ECO:0000313" key="4">
    <source>
        <dbReference type="EMBL" id="KAF8899656.1"/>
    </source>
</evidence>
<dbReference type="InterPro" id="IPR041539">
    <property type="entry name" value="CxC5"/>
</dbReference>
<feature type="compositionally biased region" description="Low complexity" evidence="1">
    <location>
        <begin position="575"/>
        <end position="592"/>
    </location>
</feature>
<organism evidence="4 5">
    <name type="scientific">Gymnopilus junonius</name>
    <name type="common">Spectacular rustgill mushroom</name>
    <name type="synonym">Gymnopilus spectabilis subsp. junonius</name>
    <dbReference type="NCBI Taxonomy" id="109634"/>
    <lineage>
        <taxon>Eukaryota</taxon>
        <taxon>Fungi</taxon>
        <taxon>Dikarya</taxon>
        <taxon>Basidiomycota</taxon>
        <taxon>Agaricomycotina</taxon>
        <taxon>Agaricomycetes</taxon>
        <taxon>Agaricomycetidae</taxon>
        <taxon>Agaricales</taxon>
        <taxon>Agaricineae</taxon>
        <taxon>Hymenogastraceae</taxon>
        <taxon>Gymnopilus</taxon>
    </lineage>
</organism>
<evidence type="ECO:0000256" key="1">
    <source>
        <dbReference type="SAM" id="MobiDB-lite"/>
    </source>
</evidence>
<feature type="region of interest" description="Disordered" evidence="1">
    <location>
        <begin position="1191"/>
        <end position="1222"/>
    </location>
</feature>
<dbReference type="AlphaFoldDB" id="A0A9P5TMY4"/>
<evidence type="ECO:0000313" key="5">
    <source>
        <dbReference type="Proteomes" id="UP000724874"/>
    </source>
</evidence>
<evidence type="ECO:0000259" key="2">
    <source>
        <dbReference type="Pfam" id="PF18718"/>
    </source>
</evidence>
<dbReference type="Proteomes" id="UP000724874">
    <property type="component" value="Unassembled WGS sequence"/>
</dbReference>
<dbReference type="Pfam" id="PF18721">
    <property type="entry name" value="CxC6"/>
    <property type="match status" value="1"/>
</dbReference>
<accession>A0A9P5TMY4</accession>
<feature type="compositionally biased region" description="Basic and acidic residues" evidence="1">
    <location>
        <begin position="91"/>
        <end position="105"/>
    </location>
</feature>
<sequence length="1222" mass="135377">MSSQPPPSRRSARLAEHEAAMAAEPPPETAPTSSPKRNRGHKCCQQGEVTETAPDNDDGEEEHERKEKGKEKKKKEKKAKKKRNRKAQRKMNMEHAAEDAAEDAKGAPPKLTPVEKQLMDEASLLRAHGLVPPPSALVSTTRPCAECEPEVSKAAHRQDEAQADETDSEGSGDTSTSNSATGTIESSTSDTDSNADDNDGANNVVNVNNADNAKGTLPHSTLRIPVGPPSCCVHLSVDREECGTQHCPRAGQGCTSFGSWGATSRGHSLGNVHNFGDPSPAESDVEAPLPRGCANLTITSERPSTLTVNNASSVLKVNTSCYQTMSLVLKQISRQYSPVCKGNQWALLGWYKVAVEDDPPCQWVQSNDGPIIHLLIVSVMDGKSVSPMESTFVASAIPPSFHSHSSQSHSVSLARTVTSYSCSPSAASTLIQEGLGSATPTVMKLHHDEEWQALVGDEDQFWYPKLTDFINIFIVNTQYYGNWKKPFSVAMTYPDMCDWLEKLKDCKSDSDVWRFCSPLKAWVKVKNREKEEREAKSGGSSKRQASPEKKSKSKSKWQVSPMKVKSKLKKKKQESSSSSAESSRSPSPAPAPKKATSSFMCYIFCWLVYSIAGCLSSLSTLIWLFIWLTLAIPVSATPVDSPFPDIRFSDFTSISLATVLMLLFSITDNPDAGENKVVVSGWLIALTNAISKKLGDDCTSTLLFHHECNYTYKLLPVSSKKIQPALVICPRSFVCGTLACRPWSLQQSTQDHDIPRVTFIKGHSVFRHVPVLTGKYHERYPDLSTPTPTFKQVYLNSASCLKIGQALWVDRLFSSSAVNAMYNFHASASAYAEYWNNTYGTSSFSISRAQIWQAFVQESIRTIAAESSIDLELDDSLNIKEVTAEAFEVLGEKGVIRASDKHSCSECTQIFKPSDGMATDKKYVKMVVLDGIVMGPTHCAYDNCYNDLSNSRGGSLCDQHHLLLASHIDGTSACQQHQPEWNTFRKYSRHNVHSGIRPNPQRHDDPASDPPLPPNYFSPGCYYCVETICAPCGVVIAWTKFGHSESTTNILNFLASVYPTQDSCPDYICIDKACQVLATAVTNGTWDIWKLTSWFIVDSYHYINHHLQDYLCRTYCNPAPANNMAPNLVIVEYDSNGQPYGRRAFNTQVCEQLNAWLEGYQSIAKWMTPGNFNWFIHVMLFYHTKYTIKKQQKKQSNQEMEDDDIGLDEETETEEEEGSDEE</sequence>
<feature type="compositionally biased region" description="Acidic residues" evidence="1">
    <location>
        <begin position="161"/>
        <end position="170"/>
    </location>
</feature>
<dbReference type="EMBL" id="JADNYJ010000052">
    <property type="protein sequence ID" value="KAF8899656.1"/>
    <property type="molecule type" value="Genomic_DNA"/>
</dbReference>
<feature type="compositionally biased region" description="Basic residues" evidence="1">
    <location>
        <begin position="71"/>
        <end position="89"/>
    </location>
</feature>